<dbReference type="InterPro" id="IPR036055">
    <property type="entry name" value="LDL_receptor-like_sf"/>
</dbReference>
<evidence type="ECO:0000256" key="3">
    <source>
        <dbReference type="SAM" id="Phobius"/>
    </source>
</evidence>
<name>A0A818I1B1_9BILA</name>
<dbReference type="EMBL" id="CAJOBQ010001033">
    <property type="protein sequence ID" value="CAF4447293.1"/>
    <property type="molecule type" value="Genomic_DNA"/>
</dbReference>
<feature type="transmembrane region" description="Helical" evidence="3">
    <location>
        <begin position="102"/>
        <end position="127"/>
    </location>
</feature>
<evidence type="ECO:0000256" key="1">
    <source>
        <dbReference type="ARBA" id="ARBA00023157"/>
    </source>
</evidence>
<evidence type="ECO:0000313" key="6">
    <source>
        <dbReference type="Proteomes" id="UP000663869"/>
    </source>
</evidence>
<dbReference type="Gene3D" id="4.10.400.10">
    <property type="entry name" value="Low-density Lipoprotein Receptor"/>
    <property type="match status" value="1"/>
</dbReference>
<dbReference type="AlphaFoldDB" id="A0A818I1B1"/>
<protein>
    <submittedName>
        <fullName evidence="4">Uncharacterized protein</fullName>
    </submittedName>
</protein>
<keyword evidence="3" id="KW-0812">Transmembrane</keyword>
<sequence>MSSFFACKNGQNISWTFVCDGYNQCVDGSDEQQCYCQGDIYACRQGNNVSCRIACATYGRVTCLTYQNIRACEQYIQGHISTIPLDISSTSESLIITNHFDALRYSACLAISILVFFSIVSTLIYLIRKNSSKFVFAYTNKGFNTNTNTNRLSSNIEQPSPRLDLSSSYVTSTSDINDLPPSYDQFDRNSIPINDFYEPPPYPGLPLLSTVQNSNSFYSEAMKTRASSNSMSMLNPMPLPEQHALTNIRTYCV</sequence>
<comment type="caution">
    <text evidence="4">The sequence shown here is derived from an EMBL/GenBank/DDBJ whole genome shotgun (WGS) entry which is preliminary data.</text>
</comment>
<organism evidence="4 6">
    <name type="scientific">Rotaria socialis</name>
    <dbReference type="NCBI Taxonomy" id="392032"/>
    <lineage>
        <taxon>Eukaryota</taxon>
        <taxon>Metazoa</taxon>
        <taxon>Spiralia</taxon>
        <taxon>Gnathifera</taxon>
        <taxon>Rotifera</taxon>
        <taxon>Eurotatoria</taxon>
        <taxon>Bdelloidea</taxon>
        <taxon>Philodinida</taxon>
        <taxon>Philodinidae</taxon>
        <taxon>Rotaria</taxon>
    </lineage>
</organism>
<evidence type="ECO:0000256" key="2">
    <source>
        <dbReference type="PROSITE-ProRule" id="PRU00124"/>
    </source>
</evidence>
<proteinExistence type="predicted"/>
<dbReference type="Proteomes" id="UP000663869">
    <property type="component" value="Unassembled WGS sequence"/>
</dbReference>
<comment type="caution">
    <text evidence="2">Lacks conserved residue(s) required for the propagation of feature annotation.</text>
</comment>
<dbReference type="SMART" id="SM00192">
    <property type="entry name" value="LDLa"/>
    <property type="match status" value="1"/>
</dbReference>
<feature type="disulfide bond" evidence="2">
    <location>
        <begin position="7"/>
        <end position="25"/>
    </location>
</feature>
<dbReference type="CDD" id="cd00112">
    <property type="entry name" value="LDLa"/>
    <property type="match status" value="1"/>
</dbReference>
<dbReference type="EMBL" id="CAJNYU010002200">
    <property type="protein sequence ID" value="CAF3515699.1"/>
    <property type="molecule type" value="Genomic_DNA"/>
</dbReference>
<keyword evidence="3" id="KW-1133">Transmembrane helix</keyword>
<evidence type="ECO:0000313" key="5">
    <source>
        <dbReference type="EMBL" id="CAF4447293.1"/>
    </source>
</evidence>
<dbReference type="InterPro" id="IPR002172">
    <property type="entry name" value="LDrepeatLR_classA_rpt"/>
</dbReference>
<feature type="disulfide bond" evidence="2">
    <location>
        <begin position="19"/>
        <end position="34"/>
    </location>
</feature>
<evidence type="ECO:0000313" key="4">
    <source>
        <dbReference type="EMBL" id="CAF3515699.1"/>
    </source>
</evidence>
<accession>A0A818I1B1</accession>
<reference evidence="4" key="1">
    <citation type="submission" date="2021-02" db="EMBL/GenBank/DDBJ databases">
        <authorList>
            <person name="Nowell W R."/>
        </authorList>
    </citation>
    <scope>NUCLEOTIDE SEQUENCE</scope>
</reference>
<dbReference type="Proteomes" id="UP000663862">
    <property type="component" value="Unassembled WGS sequence"/>
</dbReference>
<dbReference type="PROSITE" id="PS50068">
    <property type="entry name" value="LDLRA_2"/>
    <property type="match status" value="1"/>
</dbReference>
<dbReference type="Pfam" id="PF00057">
    <property type="entry name" value="Ldl_recept_a"/>
    <property type="match status" value="1"/>
</dbReference>
<dbReference type="SUPFAM" id="SSF57424">
    <property type="entry name" value="LDL receptor-like module"/>
    <property type="match status" value="1"/>
</dbReference>
<gene>
    <name evidence="4" type="ORF">FME351_LOCUS17645</name>
    <name evidence="5" type="ORF">TSG867_LOCUS16708</name>
</gene>
<keyword evidence="3" id="KW-0472">Membrane</keyword>
<keyword evidence="1 2" id="KW-1015">Disulfide bond</keyword>